<keyword evidence="3 5" id="KW-0131">Cell cycle</keyword>
<gene>
    <name evidence="6" type="ORF">MEUPH1_LOCUS3517</name>
</gene>
<evidence type="ECO:0000256" key="2">
    <source>
        <dbReference type="ARBA" id="ARBA00022618"/>
    </source>
</evidence>
<dbReference type="AlphaFoldDB" id="A0AAV0VQG4"/>
<dbReference type="PRINTS" id="PR00296">
    <property type="entry name" value="CYCLINKINASE"/>
</dbReference>
<evidence type="ECO:0000256" key="4">
    <source>
        <dbReference type="ARBA" id="ARBA00068939"/>
    </source>
</evidence>
<dbReference type="Pfam" id="PF01111">
    <property type="entry name" value="CKS"/>
    <property type="match status" value="1"/>
</dbReference>
<dbReference type="FunFam" id="3.30.170.10:FF:000001">
    <property type="entry name" value="Cyclin-dependent kinases regulatory subunit"/>
    <property type="match status" value="1"/>
</dbReference>
<dbReference type="GO" id="GO:0051301">
    <property type="term" value="P:cell division"/>
    <property type="evidence" value="ECO:0007669"/>
    <property type="project" value="UniProtKB-UniRule"/>
</dbReference>
<dbReference type="EMBL" id="CARXXK010000001">
    <property type="protein sequence ID" value="CAI6346628.1"/>
    <property type="molecule type" value="Genomic_DNA"/>
</dbReference>
<dbReference type="Proteomes" id="UP001160148">
    <property type="component" value="Unassembled WGS sequence"/>
</dbReference>
<accession>A0AAV0VQG4</accession>
<dbReference type="GO" id="GO:0016538">
    <property type="term" value="F:cyclin-dependent protein serine/threonine kinase regulator activity"/>
    <property type="evidence" value="ECO:0007669"/>
    <property type="project" value="InterPro"/>
</dbReference>
<dbReference type="InterPro" id="IPR000789">
    <property type="entry name" value="Cyclin-dep_kinase_reg-sub"/>
</dbReference>
<comment type="function">
    <text evidence="5">Binds to the catalytic subunit of the cyclin dependent kinases and is essential for their biological function.</text>
</comment>
<evidence type="ECO:0000256" key="5">
    <source>
        <dbReference type="RuleBase" id="RU311113"/>
    </source>
</evidence>
<dbReference type="Gene3D" id="3.30.170.10">
    <property type="entry name" value="Cyclin-dependent kinase, regulatory subunit"/>
    <property type="match status" value="1"/>
</dbReference>
<keyword evidence="7" id="KW-1185">Reference proteome</keyword>
<keyword evidence="2 5" id="KW-0132">Cell division</keyword>
<reference evidence="6 7" key="1">
    <citation type="submission" date="2023-01" db="EMBL/GenBank/DDBJ databases">
        <authorList>
            <person name="Whitehead M."/>
        </authorList>
    </citation>
    <scope>NUCLEOTIDE SEQUENCE [LARGE SCALE GENOMIC DNA]</scope>
</reference>
<organism evidence="6 7">
    <name type="scientific">Macrosiphum euphorbiae</name>
    <name type="common">potato aphid</name>
    <dbReference type="NCBI Taxonomy" id="13131"/>
    <lineage>
        <taxon>Eukaryota</taxon>
        <taxon>Metazoa</taxon>
        <taxon>Ecdysozoa</taxon>
        <taxon>Arthropoda</taxon>
        <taxon>Hexapoda</taxon>
        <taxon>Insecta</taxon>
        <taxon>Pterygota</taxon>
        <taxon>Neoptera</taxon>
        <taxon>Paraneoptera</taxon>
        <taxon>Hemiptera</taxon>
        <taxon>Sternorrhyncha</taxon>
        <taxon>Aphidomorpha</taxon>
        <taxon>Aphidoidea</taxon>
        <taxon>Aphididae</taxon>
        <taxon>Macrosiphini</taxon>
        <taxon>Macrosiphum</taxon>
    </lineage>
</organism>
<evidence type="ECO:0000313" key="6">
    <source>
        <dbReference type="EMBL" id="CAI6346628.1"/>
    </source>
</evidence>
<dbReference type="SUPFAM" id="SSF55637">
    <property type="entry name" value="Cell cycle regulatory proteins"/>
    <property type="match status" value="1"/>
</dbReference>
<evidence type="ECO:0000256" key="1">
    <source>
        <dbReference type="ARBA" id="ARBA00007782"/>
    </source>
</evidence>
<comment type="caution">
    <text evidence="6">The sequence shown here is derived from an EMBL/GenBank/DDBJ whole genome shotgun (WGS) entry which is preliminary data.</text>
</comment>
<proteinExistence type="inferred from homology"/>
<comment type="similarity">
    <text evidence="1 5">Belongs to the CKS family.</text>
</comment>
<protein>
    <recommendedName>
        <fullName evidence="4 5">Cyclin-dependent kinases regulatory subunit</fullName>
    </recommendedName>
</protein>
<dbReference type="PANTHER" id="PTHR23415">
    <property type="entry name" value="CYCLIN-DEPENDENT KINASES REGULATORY SUBUNIT/60S RIBOSOME SUBUNIT BIOGENESIS PROTEIN NIP7"/>
    <property type="match status" value="1"/>
</dbReference>
<dbReference type="SMART" id="SM01084">
    <property type="entry name" value="CKS"/>
    <property type="match status" value="1"/>
</dbReference>
<sequence length="82" mass="9957">MPRGDIQYSTKYEDNMYIYRHVILPDDMAKHVPKTHLMTETEWRNLGIQMTSGWMHYMRYDPEPHIVPFRRLKNTNDSQTTQ</sequence>
<evidence type="ECO:0000313" key="7">
    <source>
        <dbReference type="Proteomes" id="UP001160148"/>
    </source>
</evidence>
<name>A0AAV0VQG4_9HEMI</name>
<dbReference type="InterPro" id="IPR036858">
    <property type="entry name" value="Cyclin-dep_kinase_reg-sub_sf"/>
</dbReference>
<evidence type="ECO:0000256" key="3">
    <source>
        <dbReference type="ARBA" id="ARBA00023306"/>
    </source>
</evidence>